<dbReference type="KEGG" id="ggr:HKW67_17310"/>
<keyword evidence="4" id="KW-1185">Reference proteome</keyword>
<evidence type="ECO:0000256" key="1">
    <source>
        <dbReference type="SAM" id="MobiDB-lite"/>
    </source>
</evidence>
<dbReference type="AlphaFoldDB" id="A0A6M4IQZ4"/>
<reference evidence="3 4" key="1">
    <citation type="submission" date="2020-05" db="EMBL/GenBank/DDBJ databases">
        <title>Complete genome sequence of Gemmatimonas greenlandica TET16.</title>
        <authorList>
            <person name="Zeng Y."/>
        </authorList>
    </citation>
    <scope>NUCLEOTIDE SEQUENCE [LARGE SCALE GENOMIC DNA]</scope>
    <source>
        <strain evidence="3 4">TET16</strain>
    </source>
</reference>
<feature type="chain" id="PRO_5026792994" evidence="2">
    <location>
        <begin position="29"/>
        <end position="156"/>
    </location>
</feature>
<proteinExistence type="predicted"/>
<feature type="compositionally biased region" description="Low complexity" evidence="1">
    <location>
        <begin position="147"/>
        <end position="156"/>
    </location>
</feature>
<organism evidence="3 4">
    <name type="scientific">Gemmatimonas groenlandica</name>
    <dbReference type="NCBI Taxonomy" id="2732249"/>
    <lineage>
        <taxon>Bacteria</taxon>
        <taxon>Pseudomonadati</taxon>
        <taxon>Gemmatimonadota</taxon>
        <taxon>Gemmatimonadia</taxon>
        <taxon>Gemmatimonadales</taxon>
        <taxon>Gemmatimonadaceae</taxon>
        <taxon>Gemmatimonas</taxon>
    </lineage>
</organism>
<keyword evidence="2" id="KW-0732">Signal</keyword>
<dbReference type="SUPFAM" id="SSF54593">
    <property type="entry name" value="Glyoxalase/Bleomycin resistance protein/Dihydroxybiphenyl dioxygenase"/>
    <property type="match status" value="1"/>
</dbReference>
<feature type="region of interest" description="Disordered" evidence="1">
    <location>
        <begin position="124"/>
        <end position="156"/>
    </location>
</feature>
<evidence type="ECO:0000313" key="3">
    <source>
        <dbReference type="EMBL" id="QJR37150.1"/>
    </source>
</evidence>
<dbReference type="Proteomes" id="UP000500938">
    <property type="component" value="Chromosome"/>
</dbReference>
<gene>
    <name evidence="3" type="ORF">HKW67_17310</name>
</gene>
<dbReference type="InterPro" id="IPR029068">
    <property type="entry name" value="Glyas_Bleomycin-R_OHBP_Dase"/>
</dbReference>
<name>A0A6M4IQZ4_9BACT</name>
<dbReference type="EMBL" id="CP053085">
    <property type="protein sequence ID" value="QJR37150.1"/>
    <property type="molecule type" value="Genomic_DNA"/>
</dbReference>
<dbReference type="RefSeq" id="WP_171226583.1">
    <property type="nucleotide sequence ID" value="NZ_CP053085.1"/>
</dbReference>
<feature type="signal peptide" evidence="2">
    <location>
        <begin position="1"/>
        <end position="28"/>
    </location>
</feature>
<evidence type="ECO:0000256" key="2">
    <source>
        <dbReference type="SAM" id="SignalP"/>
    </source>
</evidence>
<sequence length="156" mass="16389">MSPAVRWPARRTACFGALAALATAAALAVPATHAAAQGRCGCDRAGTPACDTSAIKAPFAPTGWKTVALDHFAIQATDYKREAAYYSALMNWTLRSDDGTQATLDVGNVGSVVIRGGFQAAPAPRARWRGIRSRGSSNRGTRRRSRPNSPSADSCP</sequence>
<protein>
    <submittedName>
        <fullName evidence="3">Uncharacterized protein</fullName>
    </submittedName>
</protein>
<accession>A0A6M4IQZ4</accession>
<evidence type="ECO:0000313" key="4">
    <source>
        <dbReference type="Proteomes" id="UP000500938"/>
    </source>
</evidence>